<reference evidence="1" key="1">
    <citation type="journal article" date="2022" name="Plant J.">
        <title>Strategies of tolerance reflected in two North American maple genomes.</title>
        <authorList>
            <person name="McEvoy S.L."/>
            <person name="Sezen U.U."/>
            <person name="Trouern-Trend A."/>
            <person name="McMahon S.M."/>
            <person name="Schaberg P.G."/>
            <person name="Yang J."/>
            <person name="Wegrzyn J.L."/>
            <person name="Swenson N.G."/>
        </authorList>
    </citation>
    <scope>NUCLEOTIDE SEQUENCE</scope>
    <source>
        <strain evidence="1">NS2018</strain>
    </source>
</reference>
<evidence type="ECO:0000313" key="1">
    <source>
        <dbReference type="EMBL" id="KAK0603991.1"/>
    </source>
</evidence>
<comment type="caution">
    <text evidence="1">The sequence shown here is derived from an EMBL/GenBank/DDBJ whole genome shotgun (WGS) entry which is preliminary data.</text>
</comment>
<name>A0AA39SSF9_ACESA</name>
<accession>A0AA39SSF9</accession>
<gene>
    <name evidence="1" type="ORF">LWI29_010961</name>
</gene>
<evidence type="ECO:0000313" key="2">
    <source>
        <dbReference type="Proteomes" id="UP001168877"/>
    </source>
</evidence>
<keyword evidence="2" id="KW-1185">Reference proteome</keyword>
<dbReference type="Proteomes" id="UP001168877">
    <property type="component" value="Unassembled WGS sequence"/>
</dbReference>
<dbReference type="EMBL" id="JAUESC010000002">
    <property type="protein sequence ID" value="KAK0603991.1"/>
    <property type="molecule type" value="Genomic_DNA"/>
</dbReference>
<sequence>MGTLKLNGGYLATKGGGCDEKWSPGHKCKKKELNVLITHDEEDDEEPEEAPVIVDKPVLEAVEISEFTEAIEVSLNSVVGLMTPKTMKIKGIVGQQQVVILIDPDATHNFISAILVQKLKLPITRTKAYGVTMRTRDSVKGDEVSIGQRNDDSTRRSFTRKNFGVLKAMMRTCKHEGGLLVELNQVTIPTQTPVVPEFLIHVVEKYPNAYWFASYSWPRAFDLAQGWNPFD</sequence>
<organism evidence="1 2">
    <name type="scientific">Acer saccharum</name>
    <name type="common">Sugar maple</name>
    <dbReference type="NCBI Taxonomy" id="4024"/>
    <lineage>
        <taxon>Eukaryota</taxon>
        <taxon>Viridiplantae</taxon>
        <taxon>Streptophyta</taxon>
        <taxon>Embryophyta</taxon>
        <taxon>Tracheophyta</taxon>
        <taxon>Spermatophyta</taxon>
        <taxon>Magnoliopsida</taxon>
        <taxon>eudicotyledons</taxon>
        <taxon>Gunneridae</taxon>
        <taxon>Pentapetalae</taxon>
        <taxon>rosids</taxon>
        <taxon>malvids</taxon>
        <taxon>Sapindales</taxon>
        <taxon>Sapindaceae</taxon>
        <taxon>Hippocastanoideae</taxon>
        <taxon>Acereae</taxon>
        <taxon>Acer</taxon>
    </lineage>
</organism>
<protein>
    <submittedName>
        <fullName evidence="1">Uncharacterized protein</fullName>
    </submittedName>
</protein>
<proteinExistence type="predicted"/>
<reference evidence="1" key="2">
    <citation type="submission" date="2023-06" db="EMBL/GenBank/DDBJ databases">
        <authorList>
            <person name="Swenson N.G."/>
            <person name="Wegrzyn J.L."/>
            <person name="Mcevoy S.L."/>
        </authorList>
    </citation>
    <scope>NUCLEOTIDE SEQUENCE</scope>
    <source>
        <strain evidence="1">NS2018</strain>
        <tissue evidence="1">Leaf</tissue>
    </source>
</reference>
<dbReference type="AlphaFoldDB" id="A0AA39SSF9"/>